<proteinExistence type="predicted"/>
<dbReference type="OrthoDB" id="7064268at2"/>
<name>A0A329YDA0_RHITR</name>
<dbReference type="EMBL" id="QMKK01000045">
    <property type="protein sequence ID" value="RAX39822.1"/>
    <property type="molecule type" value="Genomic_DNA"/>
</dbReference>
<dbReference type="AlphaFoldDB" id="A0A329YDA0"/>
<comment type="caution">
    <text evidence="1">The sequence shown here is derived from an EMBL/GenBank/DDBJ whole genome shotgun (WGS) entry which is preliminary data.</text>
</comment>
<organism evidence="1 2">
    <name type="scientific">Rhizobium tropici</name>
    <dbReference type="NCBI Taxonomy" id="398"/>
    <lineage>
        <taxon>Bacteria</taxon>
        <taxon>Pseudomonadati</taxon>
        <taxon>Pseudomonadota</taxon>
        <taxon>Alphaproteobacteria</taxon>
        <taxon>Hyphomicrobiales</taxon>
        <taxon>Rhizobiaceae</taxon>
        <taxon>Rhizobium/Agrobacterium group</taxon>
        <taxon>Rhizobium</taxon>
    </lineage>
</organism>
<evidence type="ECO:0000313" key="2">
    <source>
        <dbReference type="Proteomes" id="UP000251205"/>
    </source>
</evidence>
<evidence type="ECO:0000313" key="1">
    <source>
        <dbReference type="EMBL" id="RAX39822.1"/>
    </source>
</evidence>
<protein>
    <submittedName>
        <fullName evidence="1">Nuclear transport factor 2 family protein</fullName>
    </submittedName>
</protein>
<accession>A0A329YDA0</accession>
<sequence length="133" mass="14651">MMADIATLLDRNLQGIFGEGDDALRRNVAEEILHEDAIFVEPHGIYRGRDEIVRIAGVIRAMHPTFAYTTIAAADVLHERAGRVKWVAGAPGERPAYAGTDFIIAKDGKIAAIYLFFDGDPDPTSPPIMIRKF</sequence>
<reference evidence="1 2" key="1">
    <citation type="submission" date="2018-06" db="EMBL/GenBank/DDBJ databases">
        <title>Whole Genome Sequence of an efficient microsymbiont, Rhizobium tropici.</title>
        <authorList>
            <person name="Srinivasan R."/>
            <person name="Singh H.V."/>
            <person name="Srivastava R."/>
            <person name="Kumari B."/>
            <person name="Radhakrishna A."/>
        </authorList>
    </citation>
    <scope>NUCLEOTIDE SEQUENCE [LARGE SCALE GENOMIC DNA]</scope>
    <source>
        <strain evidence="1 2">IGFRI Rhizo-19</strain>
    </source>
</reference>
<gene>
    <name evidence="1" type="ORF">DQ393_19765</name>
</gene>
<dbReference type="SUPFAM" id="SSF54427">
    <property type="entry name" value="NTF2-like"/>
    <property type="match status" value="1"/>
</dbReference>
<dbReference type="Proteomes" id="UP000251205">
    <property type="component" value="Unassembled WGS sequence"/>
</dbReference>
<dbReference type="Gene3D" id="3.10.450.50">
    <property type="match status" value="1"/>
</dbReference>
<dbReference type="InterPro" id="IPR032710">
    <property type="entry name" value="NTF2-like_dom_sf"/>
</dbReference>